<gene>
    <name evidence="1" type="ORF">SAMN05660662_2259</name>
</gene>
<dbReference type="RefSeq" id="WP_091766205.1">
    <property type="nucleotide sequence ID" value="NZ_FNBT01000004.1"/>
</dbReference>
<proteinExistence type="predicted"/>
<name>A0A1G7LE60_9ACTN</name>
<dbReference type="EMBL" id="FNBT01000004">
    <property type="protein sequence ID" value="SDF47666.1"/>
    <property type="molecule type" value="Genomic_DNA"/>
</dbReference>
<protein>
    <recommendedName>
        <fullName evidence="3">DUF4367 domain-containing protein</fullName>
    </recommendedName>
</protein>
<dbReference type="STRING" id="1550231.SAMN05660662_2259"/>
<sequence>MRHPTDGVLRRLLDEPAGVAEADRRHVADCAQCLAALAATREDAALVGAALTAEADVDVPAAWARLSTAASASAAPVRAPAPVPARSARRGRFGELVRRPAAAALAFGVVLAGAGTAAANDWLPIFRTEEVAAIGLDSADLVALPDLEAYGTVEMTGDDDLRPVPDAATAEAESGLDVPEVDALPSGITGEPEYQVGGEVTATFTFDADRAAQAAAEAGETLPTPPAGLDGASVRLVAGPGVAQVWQSGSGAPGLIVGRAVAPSAFSSGIPFETVRDYLLSLPGLPQDVAAQLRTFTADGSTLPLPVPSDLVTTTTEDVDGEEATVLATRDRTLAAVVWVEDGEVTVVAGAFDTGEVLEVARGLR</sequence>
<dbReference type="AlphaFoldDB" id="A0A1G7LE60"/>
<evidence type="ECO:0008006" key="3">
    <source>
        <dbReference type="Google" id="ProtNLM"/>
    </source>
</evidence>
<organism evidence="1 2">
    <name type="scientific">Blastococcus aurantiacus</name>
    <dbReference type="NCBI Taxonomy" id="1550231"/>
    <lineage>
        <taxon>Bacteria</taxon>
        <taxon>Bacillati</taxon>
        <taxon>Actinomycetota</taxon>
        <taxon>Actinomycetes</taxon>
        <taxon>Geodermatophilales</taxon>
        <taxon>Geodermatophilaceae</taxon>
        <taxon>Blastococcus</taxon>
    </lineage>
</organism>
<dbReference type="OrthoDB" id="5180342at2"/>
<accession>A0A1G7LE60</accession>
<evidence type="ECO:0000313" key="2">
    <source>
        <dbReference type="Proteomes" id="UP000199406"/>
    </source>
</evidence>
<keyword evidence="2" id="KW-1185">Reference proteome</keyword>
<reference evidence="2" key="1">
    <citation type="submission" date="2016-10" db="EMBL/GenBank/DDBJ databases">
        <authorList>
            <person name="Varghese N."/>
            <person name="Submissions S."/>
        </authorList>
    </citation>
    <scope>NUCLEOTIDE SEQUENCE [LARGE SCALE GENOMIC DNA]</scope>
    <source>
        <strain evidence="2">DSM 44268</strain>
    </source>
</reference>
<dbReference type="Proteomes" id="UP000199406">
    <property type="component" value="Unassembled WGS sequence"/>
</dbReference>
<evidence type="ECO:0000313" key="1">
    <source>
        <dbReference type="EMBL" id="SDF47666.1"/>
    </source>
</evidence>